<protein>
    <submittedName>
        <fullName evidence="1">Uncharacterized protein</fullName>
    </submittedName>
</protein>
<name>A0ABW0I617_9BACT</name>
<gene>
    <name evidence="1" type="ORF">ACFPMF_01850</name>
</gene>
<reference evidence="2" key="1">
    <citation type="journal article" date="2019" name="Int. J. Syst. Evol. Microbiol.">
        <title>The Global Catalogue of Microorganisms (GCM) 10K type strain sequencing project: providing services to taxonomists for standard genome sequencing and annotation.</title>
        <authorList>
            <consortium name="The Broad Institute Genomics Platform"/>
            <consortium name="The Broad Institute Genome Sequencing Center for Infectious Disease"/>
            <person name="Wu L."/>
            <person name="Ma J."/>
        </authorList>
    </citation>
    <scope>NUCLEOTIDE SEQUENCE [LARGE SCALE GENOMIC DNA]</scope>
    <source>
        <strain evidence="2">CCUG 55250</strain>
    </source>
</reference>
<dbReference type="Proteomes" id="UP001596106">
    <property type="component" value="Unassembled WGS sequence"/>
</dbReference>
<proteinExistence type="predicted"/>
<evidence type="ECO:0000313" key="1">
    <source>
        <dbReference type="EMBL" id="MFC5408035.1"/>
    </source>
</evidence>
<sequence>MITEQDIQEAGFVPYQYVWIDEKINRETGKYDRKRITRHDIFVHPGTSLNSNKSMPDGPYILMDVSRQYGMQDGKMVETSKQIRYEGKHGALGFQLKTVQQLINFKSYIETPTII</sequence>
<keyword evidence="2" id="KW-1185">Reference proteome</keyword>
<comment type="caution">
    <text evidence="1">The sequence shown here is derived from an EMBL/GenBank/DDBJ whole genome shotgun (WGS) entry which is preliminary data.</text>
</comment>
<dbReference type="EMBL" id="JBHSMA010000001">
    <property type="protein sequence ID" value="MFC5408035.1"/>
    <property type="molecule type" value="Genomic_DNA"/>
</dbReference>
<accession>A0ABW0I617</accession>
<dbReference type="RefSeq" id="WP_379840723.1">
    <property type="nucleotide sequence ID" value="NZ_JBHSMA010000001.1"/>
</dbReference>
<evidence type="ECO:0000313" key="2">
    <source>
        <dbReference type="Proteomes" id="UP001596106"/>
    </source>
</evidence>
<organism evidence="1 2">
    <name type="scientific">Larkinella bovis</name>
    <dbReference type="NCBI Taxonomy" id="683041"/>
    <lineage>
        <taxon>Bacteria</taxon>
        <taxon>Pseudomonadati</taxon>
        <taxon>Bacteroidota</taxon>
        <taxon>Cytophagia</taxon>
        <taxon>Cytophagales</taxon>
        <taxon>Spirosomataceae</taxon>
        <taxon>Larkinella</taxon>
    </lineage>
</organism>